<evidence type="ECO:0000313" key="18">
    <source>
        <dbReference type="RefSeq" id="XP_039126366.1"/>
    </source>
</evidence>
<protein>
    <recommendedName>
        <fullName evidence="11">Glutathione hydrolase</fullName>
        <ecNumber evidence="11">2.3.2.2</ecNumber>
        <ecNumber evidence="11">3.4.19.13</ecNumber>
    </recommendedName>
    <alternativeName>
        <fullName evidence="11">Gamma-glutamyltransferase</fullName>
    </alternativeName>
    <alternativeName>
        <fullName evidence="11">Gamma-glutamyltranspeptidase</fullName>
    </alternativeName>
</protein>
<evidence type="ECO:0000256" key="11">
    <source>
        <dbReference type="RuleBase" id="RU368068"/>
    </source>
</evidence>
<gene>
    <name evidence="14 15 16 17 18 19" type="primary">LOC120262336</name>
</gene>
<dbReference type="GO" id="GO:0036374">
    <property type="term" value="F:glutathione hydrolase activity"/>
    <property type="evidence" value="ECO:0007669"/>
    <property type="project" value="UniProtKB-UniRule"/>
</dbReference>
<dbReference type="FunFam" id="1.10.246.130:FF:000001">
    <property type="entry name" value="Gamma-glutamyltransferase 5 isoform 1"/>
    <property type="match status" value="1"/>
</dbReference>
<dbReference type="PANTHER" id="PTHR11686">
    <property type="entry name" value="GAMMA GLUTAMYL TRANSPEPTIDASE"/>
    <property type="match status" value="1"/>
</dbReference>
<evidence type="ECO:0000313" key="13">
    <source>
        <dbReference type="Proteomes" id="UP001515500"/>
    </source>
</evidence>
<dbReference type="RefSeq" id="XP_039126364.1">
    <property type="nucleotide sequence ID" value="XM_039270430.1"/>
</dbReference>
<dbReference type="RefSeq" id="XP_039126365.1">
    <property type="nucleotide sequence ID" value="XM_039270431.1"/>
</dbReference>
<dbReference type="GO" id="GO:0006751">
    <property type="term" value="P:glutathione catabolic process"/>
    <property type="evidence" value="ECO:0007669"/>
    <property type="project" value="UniProtKB-UniRule"/>
</dbReference>
<comment type="catalytic activity">
    <reaction evidence="1 11">
        <text>an S-substituted glutathione + H2O = an S-substituted L-cysteinylglycine + L-glutamate</text>
        <dbReference type="Rhea" id="RHEA:59468"/>
        <dbReference type="ChEBI" id="CHEBI:15377"/>
        <dbReference type="ChEBI" id="CHEBI:29985"/>
        <dbReference type="ChEBI" id="CHEBI:90779"/>
        <dbReference type="ChEBI" id="CHEBI:143103"/>
        <dbReference type="EC" id="3.4.19.13"/>
    </reaction>
</comment>
<dbReference type="Gene3D" id="3.60.20.40">
    <property type="match status" value="1"/>
</dbReference>
<evidence type="ECO:0000256" key="2">
    <source>
        <dbReference type="ARBA" id="ARBA00001089"/>
    </source>
</evidence>
<dbReference type="GO" id="GO:0103068">
    <property type="term" value="F:leukotriene C4 gamma-glutamyl transferase activity"/>
    <property type="evidence" value="ECO:0007669"/>
    <property type="project" value="UniProtKB-EC"/>
</dbReference>
<keyword evidence="12" id="KW-0732">Signal</keyword>
<evidence type="ECO:0000256" key="12">
    <source>
        <dbReference type="SAM" id="SignalP"/>
    </source>
</evidence>
<evidence type="ECO:0000256" key="3">
    <source>
        <dbReference type="ARBA" id="ARBA00005115"/>
    </source>
</evidence>
<evidence type="ECO:0000313" key="19">
    <source>
        <dbReference type="RefSeq" id="XP_039126368.1"/>
    </source>
</evidence>
<keyword evidence="5 11" id="KW-0808">Transferase</keyword>
<dbReference type="Pfam" id="PF01019">
    <property type="entry name" value="G_glu_transpept"/>
    <property type="match status" value="1"/>
</dbReference>
<dbReference type="Gene3D" id="1.10.246.130">
    <property type="match status" value="1"/>
</dbReference>
<dbReference type="EC" id="3.4.19.13" evidence="11"/>
<comment type="function">
    <text evidence="11">Cleaves the gamma-glutamyl peptide bond of glutathione and glutathione conjugates.</text>
</comment>
<keyword evidence="11" id="KW-0012">Acyltransferase</keyword>
<evidence type="ECO:0000313" key="14">
    <source>
        <dbReference type="RefSeq" id="XP_039126362.1"/>
    </source>
</evidence>
<dbReference type="InterPro" id="IPR000101">
    <property type="entry name" value="GGT_peptidase"/>
</dbReference>
<sequence length="581" mass="62244">MSQWRQAIGIALAIKIILVLQPALGLASYRREEIVSQHGVVAADDWRCSRVGRDVLKEGGHAVDAAVAVALCLGVVSPASSGIGGGAFMLLRLSNGKAQAFDMRETAPLMSSKNMFGGNATLKANGPLSIAVPGEVAGLHEAWKMYGKLPWKRLVMPAELFARNGYKISPYLHMQMSKTKEAIFADEGLRNMLTLNGKLLQPGDICYNKRLASTLQAISMHGQKAFYNGLVGKALVGDIQKVGGILTMKDLQEYHVKITEPISANIMGLEILGMPPPSSGTAAMILILNILTQYGIPSGVSGSLGLHRLIESLKHAFAVRMKLGDPAFVNVTQVVSDMLSPKFAAELKKTIFDNMTFSPDHYGGKYKPLVDHGTSHICIVDRERNAISMTSTVNGYFGAHIQSLSTGILLNNEMDDFSIPANSSSNDVPPPAPANFISPFKRPLSSMTPTIVLKNGQLKAVVGASGGSMIIAGTTEVFLNHFGKGMDPLSSVFAPRSYHQLIPNVLQYENWTTVTGDHFEVPAETRAALKKKGHVLQALAGGTICQFVVHSLKNEKVLGGVIHGKLTAISDPRKGGVPAGY</sequence>
<dbReference type="NCBIfam" id="TIGR00066">
    <property type="entry name" value="g_glut_trans"/>
    <property type="match status" value="1"/>
</dbReference>
<dbReference type="PRINTS" id="PR01210">
    <property type="entry name" value="GGTRANSPTASE"/>
</dbReference>
<feature type="binding site" evidence="10">
    <location>
        <position position="104"/>
    </location>
    <ligand>
        <name>L-glutamate</name>
        <dbReference type="ChEBI" id="CHEBI:29985"/>
    </ligand>
</feature>
<keyword evidence="6 11" id="KW-0378">Hydrolase</keyword>
<dbReference type="SUPFAM" id="SSF56235">
    <property type="entry name" value="N-terminal nucleophile aminohydrolases (Ntn hydrolases)"/>
    <property type="match status" value="1"/>
</dbReference>
<dbReference type="InterPro" id="IPR043137">
    <property type="entry name" value="GGT_ssub_C"/>
</dbReference>
<evidence type="ECO:0000256" key="9">
    <source>
        <dbReference type="PIRSR" id="PIRSR600101-1"/>
    </source>
</evidence>
<comment type="pathway">
    <text evidence="3 11">Sulfur metabolism; glutathione metabolism.</text>
</comment>
<feature type="binding site" evidence="10">
    <location>
        <begin position="445"/>
        <end position="446"/>
    </location>
    <ligand>
        <name>L-glutamate</name>
        <dbReference type="ChEBI" id="CHEBI:29985"/>
    </ligand>
</feature>
<feature type="binding site" evidence="10">
    <location>
        <position position="416"/>
    </location>
    <ligand>
        <name>L-glutamate</name>
        <dbReference type="ChEBI" id="CHEBI:29985"/>
    </ligand>
</feature>
<dbReference type="Proteomes" id="UP001515500">
    <property type="component" value="Chromosome 5"/>
</dbReference>
<comment type="similarity">
    <text evidence="4">Belongs to the gamma-glutamyltransferase family.</text>
</comment>
<feature type="binding site" evidence="10">
    <location>
        <begin position="392"/>
        <end position="394"/>
    </location>
    <ligand>
        <name>L-glutamate</name>
        <dbReference type="ChEBI" id="CHEBI:29985"/>
    </ligand>
</feature>
<evidence type="ECO:0000256" key="5">
    <source>
        <dbReference type="ARBA" id="ARBA00022679"/>
    </source>
</evidence>
<dbReference type="FunFam" id="3.60.20.40:FF:000004">
    <property type="entry name" value="Glutathione hydrolase 1"/>
    <property type="match status" value="1"/>
</dbReference>
<dbReference type="RefSeq" id="XP_039126362.1">
    <property type="nucleotide sequence ID" value="XM_039270428.1"/>
</dbReference>
<dbReference type="GO" id="GO:0016756">
    <property type="term" value="F:glutathione gamma-glutamylcysteinyltransferase activity"/>
    <property type="evidence" value="ECO:0007669"/>
    <property type="project" value="UniProtKB-ARBA"/>
</dbReference>
<dbReference type="AlphaFoldDB" id="A0AB40BG78"/>
<evidence type="ECO:0000256" key="10">
    <source>
        <dbReference type="PIRSR" id="PIRSR600101-2"/>
    </source>
</evidence>
<dbReference type="EC" id="2.3.2.2" evidence="11"/>
<evidence type="ECO:0000256" key="1">
    <source>
        <dbReference type="ARBA" id="ARBA00001049"/>
    </source>
</evidence>
<dbReference type="RefSeq" id="XP_039126363.1">
    <property type="nucleotide sequence ID" value="XM_039270429.1"/>
</dbReference>
<dbReference type="InterPro" id="IPR043138">
    <property type="entry name" value="GGT_lsub"/>
</dbReference>
<keyword evidence="7" id="KW-0325">Glycoprotein</keyword>
<dbReference type="GeneID" id="120262336"/>
<organism evidence="13 14">
    <name type="scientific">Dioscorea cayennensis subsp. rotundata</name>
    <name type="common">White Guinea yam</name>
    <name type="synonym">Dioscorea rotundata</name>
    <dbReference type="NCBI Taxonomy" id="55577"/>
    <lineage>
        <taxon>Eukaryota</taxon>
        <taxon>Viridiplantae</taxon>
        <taxon>Streptophyta</taxon>
        <taxon>Embryophyta</taxon>
        <taxon>Tracheophyta</taxon>
        <taxon>Spermatophyta</taxon>
        <taxon>Magnoliopsida</taxon>
        <taxon>Liliopsida</taxon>
        <taxon>Dioscoreales</taxon>
        <taxon>Dioscoreaceae</taxon>
        <taxon>Dioscorea</taxon>
    </lineage>
</organism>
<dbReference type="GO" id="GO:0005886">
    <property type="term" value="C:plasma membrane"/>
    <property type="evidence" value="ECO:0007669"/>
    <property type="project" value="TreeGrafter"/>
</dbReference>
<feature type="active site" description="Nucleophile" evidence="9">
    <location>
        <position position="374"/>
    </location>
</feature>
<feature type="binding site" evidence="10">
    <location>
        <position position="467"/>
    </location>
    <ligand>
        <name>L-glutamate</name>
        <dbReference type="ChEBI" id="CHEBI:29985"/>
    </ligand>
</feature>
<evidence type="ECO:0000256" key="4">
    <source>
        <dbReference type="ARBA" id="ARBA00009381"/>
    </source>
</evidence>
<dbReference type="InterPro" id="IPR029055">
    <property type="entry name" value="Ntn_hydrolases_N"/>
</dbReference>
<comment type="catalytic activity">
    <reaction evidence="8 11">
        <text>an N-terminal (5-L-glutamyl)-[peptide] + an alpha-amino acid = 5-L-glutamyl amino acid + an N-terminal L-alpha-aminoacyl-[peptide]</text>
        <dbReference type="Rhea" id="RHEA:23904"/>
        <dbReference type="Rhea" id="RHEA-COMP:9780"/>
        <dbReference type="Rhea" id="RHEA-COMP:9795"/>
        <dbReference type="ChEBI" id="CHEBI:77644"/>
        <dbReference type="ChEBI" id="CHEBI:78597"/>
        <dbReference type="ChEBI" id="CHEBI:78599"/>
        <dbReference type="ChEBI" id="CHEBI:78608"/>
        <dbReference type="EC" id="2.3.2.2"/>
    </reaction>
</comment>
<evidence type="ECO:0000313" key="15">
    <source>
        <dbReference type="RefSeq" id="XP_039126363.1"/>
    </source>
</evidence>
<proteinExistence type="inferred from homology"/>
<comment type="catalytic activity">
    <reaction evidence="2 11">
        <text>glutathione + H2O = L-cysteinylglycine + L-glutamate</text>
        <dbReference type="Rhea" id="RHEA:28807"/>
        <dbReference type="ChEBI" id="CHEBI:15377"/>
        <dbReference type="ChEBI" id="CHEBI:29985"/>
        <dbReference type="ChEBI" id="CHEBI:57925"/>
        <dbReference type="ChEBI" id="CHEBI:61694"/>
        <dbReference type="EC" id="3.4.19.13"/>
    </reaction>
</comment>
<evidence type="ECO:0000256" key="8">
    <source>
        <dbReference type="ARBA" id="ARBA00047417"/>
    </source>
</evidence>
<dbReference type="RefSeq" id="XP_039126366.1">
    <property type="nucleotide sequence ID" value="XM_039270432.1"/>
</dbReference>
<evidence type="ECO:0000256" key="6">
    <source>
        <dbReference type="ARBA" id="ARBA00022801"/>
    </source>
</evidence>
<evidence type="ECO:0000256" key="7">
    <source>
        <dbReference type="ARBA" id="ARBA00023180"/>
    </source>
</evidence>
<evidence type="ECO:0000313" key="17">
    <source>
        <dbReference type="RefSeq" id="XP_039126365.1"/>
    </source>
</evidence>
<dbReference type="RefSeq" id="XP_039126368.1">
    <property type="nucleotide sequence ID" value="XM_039270434.1"/>
</dbReference>
<name>A0AB40BG78_DIOCR</name>
<feature type="chain" id="PRO_5044720523" description="Glutathione hydrolase" evidence="12">
    <location>
        <begin position="28"/>
        <end position="581"/>
    </location>
</feature>
<dbReference type="PANTHER" id="PTHR11686:SF34">
    <property type="entry name" value="GLUTATHIONE HYDROLASE 1-RELATED"/>
    <property type="match status" value="1"/>
</dbReference>
<evidence type="ECO:0000313" key="16">
    <source>
        <dbReference type="RefSeq" id="XP_039126364.1"/>
    </source>
</evidence>
<feature type="signal peptide" evidence="12">
    <location>
        <begin position="1"/>
        <end position="27"/>
    </location>
</feature>
<accession>A0AB40BG78</accession>
<reference evidence="14 15" key="1">
    <citation type="submission" date="2025-04" db="UniProtKB">
        <authorList>
            <consortium name="RefSeq"/>
        </authorList>
    </citation>
    <scope>IDENTIFICATION</scope>
</reference>
<keyword evidence="13" id="KW-1185">Reference proteome</keyword>